<dbReference type="InterPro" id="IPR012337">
    <property type="entry name" value="RNaseH-like_sf"/>
</dbReference>
<protein>
    <submittedName>
        <fullName evidence="2">Mitochondrial protein</fullName>
    </submittedName>
</protein>
<organism evidence="2 3">
    <name type="scientific">Mucuna pruriens</name>
    <name type="common">Velvet bean</name>
    <name type="synonym">Dolichos pruriens</name>
    <dbReference type="NCBI Taxonomy" id="157652"/>
    <lineage>
        <taxon>Eukaryota</taxon>
        <taxon>Viridiplantae</taxon>
        <taxon>Streptophyta</taxon>
        <taxon>Embryophyta</taxon>
        <taxon>Tracheophyta</taxon>
        <taxon>Spermatophyta</taxon>
        <taxon>Magnoliopsida</taxon>
        <taxon>eudicotyledons</taxon>
        <taxon>Gunneridae</taxon>
        <taxon>Pentapetalae</taxon>
        <taxon>rosids</taxon>
        <taxon>fabids</taxon>
        <taxon>Fabales</taxon>
        <taxon>Fabaceae</taxon>
        <taxon>Papilionoideae</taxon>
        <taxon>50 kb inversion clade</taxon>
        <taxon>NPAAA clade</taxon>
        <taxon>indigoferoid/millettioid clade</taxon>
        <taxon>Phaseoleae</taxon>
        <taxon>Mucuna</taxon>
    </lineage>
</organism>
<dbReference type="Pfam" id="PF17921">
    <property type="entry name" value="Integrase_H2C2"/>
    <property type="match status" value="1"/>
</dbReference>
<name>A0A371HCP3_MUCPR</name>
<dbReference type="Proteomes" id="UP000257109">
    <property type="component" value="Unassembled WGS sequence"/>
</dbReference>
<dbReference type="OrthoDB" id="1079386at2759"/>
<feature type="domain" description="Integrase zinc-binding" evidence="1">
    <location>
        <begin position="31"/>
        <end position="88"/>
    </location>
</feature>
<dbReference type="InterPro" id="IPR036397">
    <property type="entry name" value="RNaseH_sf"/>
</dbReference>
<keyword evidence="3" id="KW-1185">Reference proteome</keyword>
<dbReference type="AlphaFoldDB" id="A0A371HCP3"/>
<dbReference type="InterPro" id="IPR041588">
    <property type="entry name" value="Integrase_H2C2"/>
</dbReference>
<dbReference type="EMBL" id="QJKJ01002958">
    <property type="protein sequence ID" value="RDY00573.1"/>
    <property type="molecule type" value="Genomic_DNA"/>
</dbReference>
<reference evidence="2" key="1">
    <citation type="submission" date="2018-05" db="EMBL/GenBank/DDBJ databases">
        <title>Draft genome of Mucuna pruriens seed.</title>
        <authorList>
            <person name="Nnadi N.E."/>
            <person name="Vos R."/>
            <person name="Hasami M.H."/>
            <person name="Devisetty U.K."/>
            <person name="Aguiy J.C."/>
        </authorList>
    </citation>
    <scope>NUCLEOTIDE SEQUENCE [LARGE SCALE GENOMIC DNA]</scope>
    <source>
        <strain evidence="2">JCA_2017</strain>
    </source>
</reference>
<dbReference type="PANTHER" id="PTHR47266">
    <property type="entry name" value="ENDONUCLEASE-RELATED"/>
    <property type="match status" value="1"/>
</dbReference>
<comment type="caution">
    <text evidence="2">The sequence shown here is derived from an EMBL/GenBank/DDBJ whole genome shotgun (WGS) entry which is preliminary data.</text>
</comment>
<evidence type="ECO:0000259" key="1">
    <source>
        <dbReference type="Pfam" id="PF17921"/>
    </source>
</evidence>
<feature type="non-terminal residue" evidence="2">
    <location>
        <position position="1"/>
    </location>
</feature>
<dbReference type="GO" id="GO:0003676">
    <property type="term" value="F:nucleic acid binding"/>
    <property type="evidence" value="ECO:0007669"/>
    <property type="project" value="InterPro"/>
</dbReference>
<dbReference type="Gene3D" id="3.30.420.10">
    <property type="entry name" value="Ribonuclease H-like superfamily/Ribonuclease H"/>
    <property type="match status" value="2"/>
</dbReference>
<dbReference type="Gene3D" id="1.10.340.70">
    <property type="match status" value="1"/>
</dbReference>
<accession>A0A371HCP3</accession>
<proteinExistence type="predicted"/>
<evidence type="ECO:0000313" key="2">
    <source>
        <dbReference type="EMBL" id="RDY00573.1"/>
    </source>
</evidence>
<evidence type="ECO:0000313" key="3">
    <source>
        <dbReference type="Proteomes" id="UP000257109"/>
    </source>
</evidence>
<sequence length="318" mass="37126">MEKLQSDAKYYIWDGPYLWRLCSDKIIRRCIPDAEINSVLRFCHSAPGGGHYGSTQTAKKVLDCGLYWPTIFKGTYHFVSTYEKCQKAGMAMNRRHEMPQQPILFCEVFDVWGIDFMGPFPVSNGYSYILLAVDYVSRWVEAVATRTNWVFNREIKKTLQKMTNPSRKDWSRLLEDALWAHRTAYRMPLGMSPYRIVFGKTYHLLVELEHKAYEAIKQCNLAYDQAGELRKLTLQELDELCLEAYENSRIYKQKIKKFHEQKILRKDFHVGQKVLLFNSRLKLIAGKLRSRLDGPFVITNIFPNGVVQLQDAHSSNTF</sequence>
<dbReference type="InterPro" id="IPR052160">
    <property type="entry name" value="Gypsy_RT_Integrase-like"/>
</dbReference>
<dbReference type="SUPFAM" id="SSF53098">
    <property type="entry name" value="Ribonuclease H-like"/>
    <property type="match status" value="1"/>
</dbReference>
<gene>
    <name evidence="2" type="ORF">CR513_16234</name>
</gene>